<sequence>SLPPVRSLPGGERLGAAVLRGRGAAAEHALAWRKAERARRPPPHPLLVARRP</sequence>
<dbReference type="GeneID" id="17278308"/>
<reference evidence="3" key="1">
    <citation type="journal article" date="2013" name="Nature">
        <title>Pan genome of the phytoplankton Emiliania underpins its global distribution.</title>
        <authorList>
            <person name="Read B.A."/>
            <person name="Kegel J."/>
            <person name="Klute M.J."/>
            <person name="Kuo A."/>
            <person name="Lefebvre S.C."/>
            <person name="Maumus F."/>
            <person name="Mayer C."/>
            <person name="Miller J."/>
            <person name="Monier A."/>
            <person name="Salamov A."/>
            <person name="Young J."/>
            <person name="Aguilar M."/>
            <person name="Claverie J.M."/>
            <person name="Frickenhaus S."/>
            <person name="Gonzalez K."/>
            <person name="Herman E.K."/>
            <person name="Lin Y.C."/>
            <person name="Napier J."/>
            <person name="Ogata H."/>
            <person name="Sarno A.F."/>
            <person name="Shmutz J."/>
            <person name="Schroeder D."/>
            <person name="de Vargas C."/>
            <person name="Verret F."/>
            <person name="von Dassow P."/>
            <person name="Valentin K."/>
            <person name="Van de Peer Y."/>
            <person name="Wheeler G."/>
            <person name="Dacks J.B."/>
            <person name="Delwiche C.F."/>
            <person name="Dyhrman S.T."/>
            <person name="Glockner G."/>
            <person name="John U."/>
            <person name="Richards T."/>
            <person name="Worden A.Z."/>
            <person name="Zhang X."/>
            <person name="Grigoriev I.V."/>
            <person name="Allen A.E."/>
            <person name="Bidle K."/>
            <person name="Borodovsky M."/>
            <person name="Bowler C."/>
            <person name="Brownlee C."/>
            <person name="Cock J.M."/>
            <person name="Elias M."/>
            <person name="Gladyshev V.N."/>
            <person name="Groth M."/>
            <person name="Guda C."/>
            <person name="Hadaegh A."/>
            <person name="Iglesias-Rodriguez M.D."/>
            <person name="Jenkins J."/>
            <person name="Jones B.M."/>
            <person name="Lawson T."/>
            <person name="Leese F."/>
            <person name="Lindquist E."/>
            <person name="Lobanov A."/>
            <person name="Lomsadze A."/>
            <person name="Malik S.B."/>
            <person name="Marsh M.E."/>
            <person name="Mackinder L."/>
            <person name="Mock T."/>
            <person name="Mueller-Roeber B."/>
            <person name="Pagarete A."/>
            <person name="Parker M."/>
            <person name="Probert I."/>
            <person name="Quesneville H."/>
            <person name="Raines C."/>
            <person name="Rensing S.A."/>
            <person name="Riano-Pachon D.M."/>
            <person name="Richier S."/>
            <person name="Rokitta S."/>
            <person name="Shiraiwa Y."/>
            <person name="Soanes D.M."/>
            <person name="van der Giezen M."/>
            <person name="Wahlund T.M."/>
            <person name="Williams B."/>
            <person name="Wilson W."/>
            <person name="Wolfe G."/>
            <person name="Wurch L.L."/>
        </authorList>
    </citation>
    <scope>NUCLEOTIDE SEQUENCE</scope>
</reference>
<dbReference type="KEGG" id="ehx:EMIHUDRAFT_364104"/>
<dbReference type="HOGENOM" id="CLU_3093860_0_0_1"/>
<evidence type="ECO:0000313" key="3">
    <source>
        <dbReference type="Proteomes" id="UP000013827"/>
    </source>
</evidence>
<keyword evidence="3" id="KW-1185">Reference proteome</keyword>
<dbReference type="PaxDb" id="2903-EOD33037"/>
<evidence type="ECO:0000313" key="2">
    <source>
        <dbReference type="EnsemblProtists" id="EOD33037"/>
    </source>
</evidence>
<feature type="region of interest" description="Disordered" evidence="1">
    <location>
        <begin position="33"/>
        <end position="52"/>
    </location>
</feature>
<proteinExistence type="predicted"/>
<dbReference type="RefSeq" id="XP_005785466.1">
    <property type="nucleotide sequence ID" value="XM_005785409.1"/>
</dbReference>
<dbReference type="AlphaFoldDB" id="A0A0D3KBA2"/>
<name>A0A0D3KBA2_EMIH1</name>
<reference evidence="2" key="2">
    <citation type="submission" date="2024-10" db="UniProtKB">
        <authorList>
            <consortium name="EnsemblProtists"/>
        </authorList>
    </citation>
    <scope>IDENTIFICATION</scope>
</reference>
<evidence type="ECO:0000256" key="1">
    <source>
        <dbReference type="SAM" id="MobiDB-lite"/>
    </source>
</evidence>
<dbReference type="EnsemblProtists" id="EOD33037">
    <property type="protein sequence ID" value="EOD33037"/>
    <property type="gene ID" value="EMIHUDRAFT_364104"/>
</dbReference>
<accession>A0A0D3KBA2</accession>
<organism evidence="2 3">
    <name type="scientific">Emiliania huxleyi (strain CCMP1516)</name>
    <dbReference type="NCBI Taxonomy" id="280463"/>
    <lineage>
        <taxon>Eukaryota</taxon>
        <taxon>Haptista</taxon>
        <taxon>Haptophyta</taxon>
        <taxon>Prymnesiophyceae</taxon>
        <taxon>Isochrysidales</taxon>
        <taxon>Noelaerhabdaceae</taxon>
        <taxon>Emiliania</taxon>
    </lineage>
</organism>
<protein>
    <submittedName>
        <fullName evidence="2">Uncharacterized protein</fullName>
    </submittedName>
</protein>
<dbReference type="Proteomes" id="UP000013827">
    <property type="component" value="Unassembled WGS sequence"/>
</dbReference>